<dbReference type="Gene3D" id="2.40.160.20">
    <property type="match status" value="1"/>
</dbReference>
<protein>
    <submittedName>
        <fullName evidence="1">Uncharacterized protein</fullName>
    </submittedName>
</protein>
<dbReference type="KEGG" id="ela:UCREL1_4379"/>
<dbReference type="OMA" id="SIDFRYK"/>
<name>M7SVS1_EUTLA</name>
<dbReference type="EMBL" id="KB706204">
    <property type="protein sequence ID" value="EMR68603.1"/>
    <property type="molecule type" value="Genomic_DNA"/>
</dbReference>
<evidence type="ECO:0000313" key="2">
    <source>
        <dbReference type="Proteomes" id="UP000012174"/>
    </source>
</evidence>
<dbReference type="OrthoDB" id="2544694at2759"/>
<dbReference type="Pfam" id="PF11578">
    <property type="entry name" value="DUF3237"/>
    <property type="match status" value="1"/>
</dbReference>
<evidence type="ECO:0000313" key="1">
    <source>
        <dbReference type="EMBL" id="EMR68603.1"/>
    </source>
</evidence>
<keyword evidence="2" id="KW-1185">Reference proteome</keyword>
<dbReference type="eggNOG" id="ENOG502S915">
    <property type="taxonomic scope" value="Eukaryota"/>
</dbReference>
<dbReference type="STRING" id="1287681.M7SVS1"/>
<gene>
    <name evidence="1" type="ORF">UCREL1_4379</name>
</gene>
<proteinExistence type="predicted"/>
<sequence>MRIRAFFKDRHNAGVTHTGSALVAVPLMDGGVIESVGDFEPKFKFKIINGIDFFTVDADQTHGRVDVHCTLADDEGRSARFTGEGVVKLTPEVLALVYSQPDAKTPPFGAAIETFKFQTGHPEYKALEDMKFAGSQRFTYEDGVRTGIDIRISQLLSGTGMD</sequence>
<dbReference type="HOGENOM" id="CLU_096872_1_2_1"/>
<reference evidence="2" key="1">
    <citation type="journal article" date="2013" name="Genome Announc.">
        <title>Draft genome sequence of the grapevine dieback fungus Eutypa lata UCR-EL1.</title>
        <authorList>
            <person name="Blanco-Ulate B."/>
            <person name="Rolshausen P.E."/>
            <person name="Cantu D."/>
        </authorList>
    </citation>
    <scope>NUCLEOTIDE SEQUENCE [LARGE SCALE GENOMIC DNA]</scope>
    <source>
        <strain evidence="2">UCR-EL1</strain>
    </source>
</reference>
<accession>M7SVS1</accession>
<dbReference type="AlphaFoldDB" id="M7SVS1"/>
<organism evidence="1 2">
    <name type="scientific">Eutypa lata (strain UCR-EL1)</name>
    <name type="common">Grapevine dieback disease fungus</name>
    <name type="synonym">Eutypa armeniacae</name>
    <dbReference type="NCBI Taxonomy" id="1287681"/>
    <lineage>
        <taxon>Eukaryota</taxon>
        <taxon>Fungi</taxon>
        <taxon>Dikarya</taxon>
        <taxon>Ascomycota</taxon>
        <taxon>Pezizomycotina</taxon>
        <taxon>Sordariomycetes</taxon>
        <taxon>Xylariomycetidae</taxon>
        <taxon>Xylariales</taxon>
        <taxon>Diatrypaceae</taxon>
        <taxon>Eutypa</taxon>
    </lineage>
</organism>
<dbReference type="Proteomes" id="UP000012174">
    <property type="component" value="Unassembled WGS sequence"/>
</dbReference>